<dbReference type="SMART" id="SM00900">
    <property type="entry name" value="FMN_bind"/>
    <property type="match status" value="1"/>
</dbReference>
<name>U7UMJ6_9FIRM</name>
<organism evidence="3 4">
    <name type="scientific">Megasphaera vaginalis</name>
    <name type="common">ex Srinivasan et al. 2021</name>
    <dbReference type="NCBI Taxonomy" id="1111454"/>
    <lineage>
        <taxon>Bacteria</taxon>
        <taxon>Bacillati</taxon>
        <taxon>Bacillota</taxon>
        <taxon>Negativicutes</taxon>
        <taxon>Veillonellales</taxon>
        <taxon>Veillonellaceae</taxon>
        <taxon>Megasphaera</taxon>
    </lineage>
</organism>
<gene>
    <name evidence="3" type="ORF">HMPREF1250_0365</name>
</gene>
<keyword evidence="4" id="KW-1185">Reference proteome</keyword>
<protein>
    <submittedName>
        <fullName evidence="3">FMN-binding domain protein</fullName>
    </submittedName>
</protein>
<dbReference type="PATRIC" id="fig|1111454.3.peg.1165"/>
<sequence>MKGKQIGLFCCTVAMAAVLLAGCGTTDDGAKASKPGDGAQTAVADLGKSKDGTYTAESSADDKLGKTDVAITVRNHKITGVVVKGIDRDGKIKDETYGKNLGEDRYKRAQTAYRSMKMYGDDLVKTQSVDAVDAVAGATVSHTQFVEAARKALVDAQK</sequence>
<evidence type="ECO:0000256" key="1">
    <source>
        <dbReference type="SAM" id="SignalP"/>
    </source>
</evidence>
<feature type="domain" description="FMN-binding" evidence="2">
    <location>
        <begin position="74"/>
        <end position="156"/>
    </location>
</feature>
<keyword evidence="1" id="KW-0732">Signal</keyword>
<accession>U7UMJ6</accession>
<dbReference type="STRING" id="1111454.HMPREF1250_0365"/>
<dbReference type="PROSITE" id="PS51257">
    <property type="entry name" value="PROKAR_LIPOPROTEIN"/>
    <property type="match status" value="1"/>
</dbReference>
<reference evidence="3 4" key="1">
    <citation type="submission" date="2013-09" db="EMBL/GenBank/DDBJ databases">
        <authorList>
            <person name="Durkin A.S."/>
            <person name="Haft D.R."/>
            <person name="McCorrison J."/>
            <person name="Torralba M."/>
            <person name="Gillis M."/>
            <person name="Haft D.H."/>
            <person name="Methe B."/>
            <person name="Sutton G."/>
            <person name="Nelson K.E."/>
        </authorList>
    </citation>
    <scope>NUCLEOTIDE SEQUENCE [LARGE SCALE GENOMIC DNA]</scope>
    <source>
        <strain evidence="3 4">BV3C16-1</strain>
    </source>
</reference>
<dbReference type="Pfam" id="PF04205">
    <property type="entry name" value="FMN_bind"/>
    <property type="match status" value="1"/>
</dbReference>
<evidence type="ECO:0000259" key="2">
    <source>
        <dbReference type="SMART" id="SM00900"/>
    </source>
</evidence>
<dbReference type="Gene3D" id="3.90.1010.20">
    <property type="match status" value="1"/>
</dbReference>
<evidence type="ECO:0000313" key="4">
    <source>
        <dbReference type="Proteomes" id="UP000017090"/>
    </source>
</evidence>
<feature type="signal peptide" evidence="1">
    <location>
        <begin position="1"/>
        <end position="16"/>
    </location>
</feature>
<proteinExistence type="predicted"/>
<dbReference type="EMBL" id="AWXA01000032">
    <property type="protein sequence ID" value="ERT59673.1"/>
    <property type="molecule type" value="Genomic_DNA"/>
</dbReference>
<dbReference type="InterPro" id="IPR007329">
    <property type="entry name" value="FMN-bd"/>
</dbReference>
<dbReference type="GO" id="GO:0016020">
    <property type="term" value="C:membrane"/>
    <property type="evidence" value="ECO:0007669"/>
    <property type="project" value="InterPro"/>
</dbReference>
<dbReference type="GO" id="GO:0010181">
    <property type="term" value="F:FMN binding"/>
    <property type="evidence" value="ECO:0007669"/>
    <property type="project" value="InterPro"/>
</dbReference>
<feature type="chain" id="PRO_5038433261" evidence="1">
    <location>
        <begin position="17"/>
        <end position="158"/>
    </location>
</feature>
<evidence type="ECO:0000313" key="3">
    <source>
        <dbReference type="EMBL" id="ERT59673.1"/>
    </source>
</evidence>
<comment type="caution">
    <text evidence="3">The sequence shown here is derived from an EMBL/GenBank/DDBJ whole genome shotgun (WGS) entry which is preliminary data.</text>
</comment>
<dbReference type="Proteomes" id="UP000017090">
    <property type="component" value="Unassembled WGS sequence"/>
</dbReference>
<dbReference type="RefSeq" id="WP_023053633.1">
    <property type="nucleotide sequence ID" value="NZ_AWXA01000032.1"/>
</dbReference>
<dbReference type="AlphaFoldDB" id="U7UMJ6"/>
<dbReference type="eggNOG" id="COG4939">
    <property type="taxonomic scope" value="Bacteria"/>
</dbReference>